<keyword evidence="1" id="KW-0496">Mitochondrion</keyword>
<dbReference type="AlphaFoldDB" id="A0A4Y5MZV9"/>
<name>A0A4Y5MZV9_9PEZI</name>
<accession>A0A4Y5MZV9</accession>
<proteinExistence type="predicted"/>
<organism evidence="1">
    <name type="scientific">Orbilia brochopaga</name>
    <dbReference type="NCBI Taxonomy" id="3140254"/>
    <lineage>
        <taxon>Eukaryota</taxon>
        <taxon>Fungi</taxon>
        <taxon>Dikarya</taxon>
        <taxon>Ascomycota</taxon>
        <taxon>Pezizomycotina</taxon>
        <taxon>Orbiliomycetes</taxon>
        <taxon>Orbiliales</taxon>
        <taxon>Orbiliaceae</taxon>
        <taxon>Orbilia</taxon>
    </lineage>
</organism>
<sequence length="116" mass="13293">MNNSRFSIGSVKYLSKDERNMLINAMPTIEHLNDGSQIYRDKKVMHNRSSSCVYEIIKPTGEVLIKPSLAEAAKTLNVGFNTLKRRLDIEGQVDRVEYKGHSIKRISPFYKSSFIK</sequence>
<protein>
    <submittedName>
        <fullName evidence="1">Uncharacterized protein</fullName>
    </submittedName>
</protein>
<evidence type="ECO:0000313" key="1">
    <source>
        <dbReference type="EMBL" id="QCW06919.1"/>
    </source>
</evidence>
<reference evidence="1" key="1">
    <citation type="submission" date="2019-04" db="EMBL/GenBank/DDBJ databases">
        <authorList>
            <person name="Yu Z."/>
            <person name="Deng C."/>
        </authorList>
    </citation>
    <scope>NUCLEOTIDE SEQUENCE</scope>
</reference>
<dbReference type="EMBL" id="MK820635">
    <property type="protein sequence ID" value="QCW06919.1"/>
    <property type="molecule type" value="Genomic_DNA"/>
</dbReference>
<gene>
    <name evidence="1" type="primary">orf116</name>
</gene>
<geneLocation type="mitochondrion" evidence="1"/>